<evidence type="ECO:0000313" key="1">
    <source>
        <dbReference type="EMBL" id="CAA0405359.1"/>
    </source>
</evidence>
<protein>
    <submittedName>
        <fullName evidence="1">Uncharacterized protein</fullName>
    </submittedName>
</protein>
<gene>
    <name evidence="1" type="ORF">C24_LOCUS23467</name>
</gene>
<name>A0A5S9Y8C2_ARATH</name>
<dbReference type="Proteomes" id="UP000434276">
    <property type="component" value="Unassembled WGS sequence"/>
</dbReference>
<organism evidence="1 2">
    <name type="scientific">Arabidopsis thaliana</name>
    <name type="common">Mouse-ear cress</name>
    <dbReference type="NCBI Taxonomy" id="3702"/>
    <lineage>
        <taxon>Eukaryota</taxon>
        <taxon>Viridiplantae</taxon>
        <taxon>Streptophyta</taxon>
        <taxon>Embryophyta</taxon>
        <taxon>Tracheophyta</taxon>
        <taxon>Spermatophyta</taxon>
        <taxon>Magnoliopsida</taxon>
        <taxon>eudicotyledons</taxon>
        <taxon>Gunneridae</taxon>
        <taxon>Pentapetalae</taxon>
        <taxon>rosids</taxon>
        <taxon>malvids</taxon>
        <taxon>Brassicales</taxon>
        <taxon>Brassicaceae</taxon>
        <taxon>Camelineae</taxon>
        <taxon>Arabidopsis</taxon>
    </lineage>
</organism>
<reference evidence="1 2" key="1">
    <citation type="submission" date="2019-12" db="EMBL/GenBank/DDBJ databases">
        <authorList>
            <person name="Jiao W.-B."/>
            <person name="Schneeberger K."/>
        </authorList>
    </citation>
    <scope>NUCLEOTIDE SEQUENCE [LARGE SCALE GENOMIC DNA]</scope>
    <source>
        <strain evidence="2">cv. C24</strain>
    </source>
</reference>
<dbReference type="EMBL" id="CACSHJ010000096">
    <property type="protein sequence ID" value="CAA0405359.1"/>
    <property type="molecule type" value="Genomic_DNA"/>
</dbReference>
<evidence type="ECO:0000313" key="2">
    <source>
        <dbReference type="Proteomes" id="UP000434276"/>
    </source>
</evidence>
<accession>A0A5S9Y8C2</accession>
<dbReference type="AlphaFoldDB" id="A0A5S9Y8C2"/>
<sequence>MNETYTSMRPTMEHHCGRKRIVPNQILMMNQGLATSTLSHQYAVPQCKASPSQLRVGTRRRTITVENHGKNQITPIWRKSHMRNHIRKGMNQNHKPKLPNSHGATPITTRSELHTKIKLGWETKMDTYFWN</sequence>
<proteinExistence type="predicted"/>